<dbReference type="PANTHER" id="PTHR32440">
    <property type="entry name" value="PHOSPHATASE DCR2-RELATED-RELATED"/>
    <property type="match status" value="1"/>
</dbReference>
<proteinExistence type="predicted"/>
<name>A0A9P8CBC7_9HELO</name>
<keyword evidence="3" id="KW-1185">Reference proteome</keyword>
<dbReference type="AlphaFoldDB" id="A0A9P8CBC7"/>
<protein>
    <submittedName>
        <fullName evidence="2">Metallo-dependent phosphatase-like protein</fullName>
    </submittedName>
</protein>
<dbReference type="GO" id="GO:0016788">
    <property type="term" value="F:hydrolase activity, acting on ester bonds"/>
    <property type="evidence" value="ECO:0007669"/>
    <property type="project" value="TreeGrafter"/>
</dbReference>
<dbReference type="EMBL" id="MU254443">
    <property type="protein sequence ID" value="KAG9240447.1"/>
    <property type="molecule type" value="Genomic_DNA"/>
</dbReference>
<gene>
    <name evidence="2" type="ORF">BJ878DRAFT_537122</name>
</gene>
<dbReference type="Pfam" id="PF00149">
    <property type="entry name" value="Metallophos"/>
    <property type="match status" value="1"/>
</dbReference>
<dbReference type="OrthoDB" id="783096at2759"/>
<dbReference type="InterPro" id="IPR004843">
    <property type="entry name" value="Calcineurin-like_PHP"/>
</dbReference>
<dbReference type="SUPFAM" id="SSF56300">
    <property type="entry name" value="Metallo-dependent phosphatases"/>
    <property type="match status" value="1"/>
</dbReference>
<dbReference type="InterPro" id="IPR029052">
    <property type="entry name" value="Metallo-depent_PP-like"/>
</dbReference>
<dbReference type="PANTHER" id="PTHR32440:SF11">
    <property type="entry name" value="METALLOPHOSPHOESTERASE DOMAIN-CONTAINING PROTEIN"/>
    <property type="match status" value="1"/>
</dbReference>
<dbReference type="GO" id="GO:0005737">
    <property type="term" value="C:cytoplasm"/>
    <property type="evidence" value="ECO:0007669"/>
    <property type="project" value="TreeGrafter"/>
</dbReference>
<dbReference type="Gene3D" id="3.60.21.10">
    <property type="match status" value="1"/>
</dbReference>
<accession>A0A9P8CBC7</accession>
<sequence>MTPVPTFTLPVKPKSRPRISLSRENIFNIVIFSDLHCGEDESTFGPEQDRKPTKVMGKILDFEEPDFVVINSDLITGENTMIENSTQYVSQIVSPMVAKNYHWASTYGNHYTQYNLSREARFLEHSPKKVGGVTNYWLPVYRSDDSAAPAAILYFFDSQGGEKYQRWRFAKWIPNWVEASAVKWFRRERECIEKRRGVVPSLAFVHIPPTPLLQLQKKMFPRKGGKDGHFPGLNDDVPVADQGEGRWGHKDKEFVKALLETKWLNSVYSGHGHVKSWCGTWAGERDMEKTKKEPLLCLVKHTGYGGYGNWERGSRVVQLKFGEESDKDVKEMNVDTWVRLESGDVIQTVSLNETYGSNIYPADDVEGGYMIRIYFNE</sequence>
<evidence type="ECO:0000313" key="3">
    <source>
        <dbReference type="Proteomes" id="UP000887226"/>
    </source>
</evidence>
<organism evidence="2 3">
    <name type="scientific">Calycina marina</name>
    <dbReference type="NCBI Taxonomy" id="1763456"/>
    <lineage>
        <taxon>Eukaryota</taxon>
        <taxon>Fungi</taxon>
        <taxon>Dikarya</taxon>
        <taxon>Ascomycota</taxon>
        <taxon>Pezizomycotina</taxon>
        <taxon>Leotiomycetes</taxon>
        <taxon>Helotiales</taxon>
        <taxon>Pezizellaceae</taxon>
        <taxon>Calycina</taxon>
    </lineage>
</organism>
<reference evidence="2" key="1">
    <citation type="journal article" date="2021" name="IMA Fungus">
        <title>Genomic characterization of three marine fungi, including Emericellopsis atlantica sp. nov. with signatures of a generalist lifestyle and marine biomass degradation.</title>
        <authorList>
            <person name="Hagestad O.C."/>
            <person name="Hou L."/>
            <person name="Andersen J.H."/>
            <person name="Hansen E.H."/>
            <person name="Altermark B."/>
            <person name="Li C."/>
            <person name="Kuhnert E."/>
            <person name="Cox R.J."/>
            <person name="Crous P.W."/>
            <person name="Spatafora J.W."/>
            <person name="Lail K."/>
            <person name="Amirebrahimi M."/>
            <person name="Lipzen A."/>
            <person name="Pangilinan J."/>
            <person name="Andreopoulos W."/>
            <person name="Hayes R.D."/>
            <person name="Ng V."/>
            <person name="Grigoriev I.V."/>
            <person name="Jackson S.A."/>
            <person name="Sutton T.D.S."/>
            <person name="Dobson A.D.W."/>
            <person name="Rama T."/>
        </authorList>
    </citation>
    <scope>NUCLEOTIDE SEQUENCE</scope>
    <source>
        <strain evidence="2">TRa3180A</strain>
    </source>
</reference>
<dbReference type="Proteomes" id="UP000887226">
    <property type="component" value="Unassembled WGS sequence"/>
</dbReference>
<dbReference type="CDD" id="cd07383">
    <property type="entry name" value="MPP_Dcr2"/>
    <property type="match status" value="1"/>
</dbReference>
<evidence type="ECO:0000259" key="1">
    <source>
        <dbReference type="Pfam" id="PF00149"/>
    </source>
</evidence>
<comment type="caution">
    <text evidence="2">The sequence shown here is derived from an EMBL/GenBank/DDBJ whole genome shotgun (WGS) entry which is preliminary data.</text>
</comment>
<feature type="domain" description="Calcineurin-like phosphoesterase" evidence="1">
    <location>
        <begin position="28"/>
        <end position="243"/>
    </location>
</feature>
<evidence type="ECO:0000313" key="2">
    <source>
        <dbReference type="EMBL" id="KAG9240447.1"/>
    </source>
</evidence>